<evidence type="ECO:0000313" key="3">
    <source>
        <dbReference type="Proteomes" id="UP000008022"/>
    </source>
</evidence>
<keyword evidence="3" id="KW-1185">Reference proteome</keyword>
<feature type="compositionally biased region" description="Gly residues" evidence="1">
    <location>
        <begin position="129"/>
        <end position="147"/>
    </location>
</feature>
<reference evidence="3" key="1">
    <citation type="submission" date="2013-06" db="EMBL/GenBank/DDBJ databases">
        <authorList>
            <person name="Zhao Q."/>
        </authorList>
    </citation>
    <scope>NUCLEOTIDE SEQUENCE</scope>
    <source>
        <strain evidence="3">cv. W1943</strain>
    </source>
</reference>
<dbReference type="OMA" id="APWDYEE"/>
<accession>A0A0E0MXR9</accession>
<dbReference type="EnsemblPlants" id="ORUFI01G21200.1">
    <property type="protein sequence ID" value="ORUFI01G21200.1"/>
    <property type="gene ID" value="ORUFI01G21200"/>
</dbReference>
<sequence>MAGVGGRLGTATARVVRRMMTRLKDGGAPWDYEEAYPVLYLGGGEGGAGDRQWEPGAVGLALSLRASALAGGGGYGLATAAAVVGFAGGRHGGRGVCFADAGQWLSRRRQQRSGSSRLVAPGRGAASVGRGGCEGSAGRGRASGRGGAEASSALHSLAARFAGRGGMGGLGATTFGSHPMCSMKCLQGKRWERGERDGVLGHWQVGSRVLGPTDQRSTGIGEMRNISSQGFFFREG</sequence>
<evidence type="ECO:0000256" key="1">
    <source>
        <dbReference type="SAM" id="MobiDB-lite"/>
    </source>
</evidence>
<evidence type="ECO:0000313" key="2">
    <source>
        <dbReference type="EnsemblPlants" id="ORUFI01G21200.1"/>
    </source>
</evidence>
<dbReference type="AlphaFoldDB" id="A0A0E0MXR9"/>
<reference evidence="2" key="2">
    <citation type="submission" date="2015-06" db="UniProtKB">
        <authorList>
            <consortium name="EnsemblPlants"/>
        </authorList>
    </citation>
    <scope>IDENTIFICATION</scope>
</reference>
<dbReference type="HOGENOM" id="CLU_1087300_0_0_1"/>
<proteinExistence type="predicted"/>
<name>A0A0E0MXR9_ORYRU</name>
<feature type="region of interest" description="Disordered" evidence="1">
    <location>
        <begin position="108"/>
        <end position="148"/>
    </location>
</feature>
<dbReference type="Proteomes" id="UP000008022">
    <property type="component" value="Unassembled WGS sequence"/>
</dbReference>
<protein>
    <submittedName>
        <fullName evidence="2">Uncharacterized protein</fullName>
    </submittedName>
</protein>
<dbReference type="Gramene" id="ORUFI01G21200.1">
    <property type="protein sequence ID" value="ORUFI01G21200.1"/>
    <property type="gene ID" value="ORUFI01G21200"/>
</dbReference>
<organism evidence="2 3">
    <name type="scientific">Oryza rufipogon</name>
    <name type="common">Brownbeard rice</name>
    <name type="synonym">Asian wild rice</name>
    <dbReference type="NCBI Taxonomy" id="4529"/>
    <lineage>
        <taxon>Eukaryota</taxon>
        <taxon>Viridiplantae</taxon>
        <taxon>Streptophyta</taxon>
        <taxon>Embryophyta</taxon>
        <taxon>Tracheophyta</taxon>
        <taxon>Spermatophyta</taxon>
        <taxon>Magnoliopsida</taxon>
        <taxon>Liliopsida</taxon>
        <taxon>Poales</taxon>
        <taxon>Poaceae</taxon>
        <taxon>BOP clade</taxon>
        <taxon>Oryzoideae</taxon>
        <taxon>Oryzeae</taxon>
        <taxon>Oryzinae</taxon>
        <taxon>Oryza</taxon>
    </lineage>
</organism>